<protein>
    <submittedName>
        <fullName evidence="1">Uncharacterized protein</fullName>
    </submittedName>
</protein>
<dbReference type="Proteomes" id="UP001458880">
    <property type="component" value="Unassembled WGS sequence"/>
</dbReference>
<gene>
    <name evidence="1" type="ORF">QE152_g21841</name>
</gene>
<accession>A0AAW1KN32</accession>
<evidence type="ECO:0000313" key="1">
    <source>
        <dbReference type="EMBL" id="KAK9720886.1"/>
    </source>
</evidence>
<sequence length="174" mass="18923">MWLQQGDLFLETLNGVYTGPAVINKVDNTCTIIDIAIPAPANVHEKHKEKVIKYTDLVAEIKQVWKEHKEKVIKYTDLVAEIKQVWKVQSVEIIPIIIGATGEIPSELDTSLNRIGLGATGEIPSELDTSLNRIGLPAKGTSEIFPLCSSKKKSVQPAVYIRKDGGDGGGSTST</sequence>
<organism evidence="1 2">
    <name type="scientific">Popillia japonica</name>
    <name type="common">Japanese beetle</name>
    <dbReference type="NCBI Taxonomy" id="7064"/>
    <lineage>
        <taxon>Eukaryota</taxon>
        <taxon>Metazoa</taxon>
        <taxon>Ecdysozoa</taxon>
        <taxon>Arthropoda</taxon>
        <taxon>Hexapoda</taxon>
        <taxon>Insecta</taxon>
        <taxon>Pterygota</taxon>
        <taxon>Neoptera</taxon>
        <taxon>Endopterygota</taxon>
        <taxon>Coleoptera</taxon>
        <taxon>Polyphaga</taxon>
        <taxon>Scarabaeiformia</taxon>
        <taxon>Scarabaeidae</taxon>
        <taxon>Rutelinae</taxon>
        <taxon>Popillia</taxon>
    </lineage>
</organism>
<keyword evidence="2" id="KW-1185">Reference proteome</keyword>
<reference evidence="1 2" key="1">
    <citation type="journal article" date="2024" name="BMC Genomics">
        <title>De novo assembly and annotation of Popillia japonica's genome with initial clues to its potential as an invasive pest.</title>
        <authorList>
            <person name="Cucini C."/>
            <person name="Boschi S."/>
            <person name="Funari R."/>
            <person name="Cardaioli E."/>
            <person name="Iannotti N."/>
            <person name="Marturano G."/>
            <person name="Paoli F."/>
            <person name="Bruttini M."/>
            <person name="Carapelli A."/>
            <person name="Frati F."/>
            <person name="Nardi F."/>
        </authorList>
    </citation>
    <scope>NUCLEOTIDE SEQUENCE [LARGE SCALE GENOMIC DNA]</scope>
    <source>
        <strain evidence="1">DMR45628</strain>
    </source>
</reference>
<proteinExistence type="predicted"/>
<comment type="caution">
    <text evidence="1">The sequence shown here is derived from an EMBL/GenBank/DDBJ whole genome shotgun (WGS) entry which is preliminary data.</text>
</comment>
<dbReference type="EMBL" id="JASPKY010000206">
    <property type="protein sequence ID" value="KAK9720886.1"/>
    <property type="molecule type" value="Genomic_DNA"/>
</dbReference>
<dbReference type="AlphaFoldDB" id="A0AAW1KN32"/>
<evidence type="ECO:0000313" key="2">
    <source>
        <dbReference type="Proteomes" id="UP001458880"/>
    </source>
</evidence>
<name>A0AAW1KN32_POPJA</name>